<protein>
    <submittedName>
        <fullName evidence="2">Uncharacterized protein</fullName>
    </submittedName>
</protein>
<dbReference type="EMBL" id="LR796612">
    <property type="protein sequence ID" value="CAB4154320.1"/>
    <property type="molecule type" value="Genomic_DNA"/>
</dbReference>
<feature type="region of interest" description="Disordered" evidence="1">
    <location>
        <begin position="1"/>
        <end position="39"/>
    </location>
</feature>
<evidence type="ECO:0000313" key="2">
    <source>
        <dbReference type="EMBL" id="CAB4154320.1"/>
    </source>
</evidence>
<accession>A0A6J5N483</accession>
<reference evidence="2" key="1">
    <citation type="submission" date="2020-04" db="EMBL/GenBank/DDBJ databases">
        <authorList>
            <person name="Chiriac C."/>
            <person name="Salcher M."/>
            <person name="Ghai R."/>
            <person name="Kavagutti S V."/>
        </authorList>
    </citation>
    <scope>NUCLEOTIDE SEQUENCE</scope>
</reference>
<evidence type="ECO:0000256" key="1">
    <source>
        <dbReference type="SAM" id="MobiDB-lite"/>
    </source>
</evidence>
<proteinExistence type="predicted"/>
<sequence>MAFNIRSIASRNARPAPTTQDRETAAGYGITSKRGIRNNMENIRGMQGAVSQDWHDQNNGKDFGNTAKPYADKLTAAGKADKPSIGQRVSKVAKTASQGMSGYSPEKIQAKESKVSYDKLIDKNQDPFD</sequence>
<organism evidence="2">
    <name type="scientific">uncultured Caudovirales phage</name>
    <dbReference type="NCBI Taxonomy" id="2100421"/>
    <lineage>
        <taxon>Viruses</taxon>
        <taxon>Duplodnaviria</taxon>
        <taxon>Heunggongvirae</taxon>
        <taxon>Uroviricota</taxon>
        <taxon>Caudoviricetes</taxon>
        <taxon>Peduoviridae</taxon>
        <taxon>Maltschvirus</taxon>
        <taxon>Maltschvirus maltsch</taxon>
    </lineage>
</organism>
<gene>
    <name evidence="2" type="ORF">UFOVP629_51</name>
</gene>
<name>A0A6J5N483_9CAUD</name>